<dbReference type="eggNOG" id="ENOG502QPS6">
    <property type="taxonomic scope" value="Eukaryota"/>
</dbReference>
<keyword evidence="5" id="KW-0294">Fucose metabolism</keyword>
<dbReference type="AlphaFoldDB" id="B6AI06"/>
<dbReference type="STRING" id="441375.B6AI06"/>
<evidence type="ECO:0000256" key="8">
    <source>
        <dbReference type="ARBA" id="ARBA00026232"/>
    </source>
</evidence>
<keyword evidence="11" id="KW-1185">Reference proteome</keyword>
<name>B6AI06_CRYMR</name>
<dbReference type="OMA" id="RNAVWPI"/>
<keyword evidence="3 10" id="KW-0808">Transferase</keyword>
<dbReference type="VEuPathDB" id="CryptoDB:CMU_029210"/>
<evidence type="ECO:0000256" key="2">
    <source>
        <dbReference type="ARBA" id="ARBA00004922"/>
    </source>
</evidence>
<dbReference type="PANTHER" id="PTHR13398">
    <property type="entry name" value="GDP-FUCOSE PROTEIN O-FUCOSYLTRANSFERASE 2"/>
    <property type="match status" value="1"/>
</dbReference>
<dbReference type="OrthoDB" id="422368at2759"/>
<comment type="similarity">
    <text evidence="7">Belongs to the glycosyltransferase 68 family.</text>
</comment>
<dbReference type="InterPro" id="IPR045130">
    <property type="entry name" value="OFUT2-like"/>
</dbReference>
<evidence type="ECO:0000256" key="1">
    <source>
        <dbReference type="ARBA" id="ARBA00004240"/>
    </source>
</evidence>
<evidence type="ECO:0000256" key="6">
    <source>
        <dbReference type="ARBA" id="ARBA00023277"/>
    </source>
</evidence>
<keyword evidence="4" id="KW-0256">Endoplasmic reticulum</keyword>
<proteinExistence type="inferred from homology"/>
<evidence type="ECO:0000256" key="7">
    <source>
        <dbReference type="ARBA" id="ARBA00025803"/>
    </source>
</evidence>
<gene>
    <name evidence="10" type="ORF">CMU_029210</name>
</gene>
<feature type="signal peptide" evidence="9">
    <location>
        <begin position="1"/>
        <end position="30"/>
    </location>
</feature>
<keyword evidence="6" id="KW-0119">Carbohydrate metabolism</keyword>
<dbReference type="InterPro" id="IPR019378">
    <property type="entry name" value="GDP-Fuc_O-FucTrfase"/>
</dbReference>
<comment type="pathway">
    <text evidence="2">Protein modification; protein glycosylation.</text>
</comment>
<dbReference type="GO" id="GO:0006004">
    <property type="term" value="P:fucose metabolic process"/>
    <property type="evidence" value="ECO:0007669"/>
    <property type="project" value="UniProtKB-KW"/>
</dbReference>
<evidence type="ECO:0000256" key="9">
    <source>
        <dbReference type="SAM" id="SignalP"/>
    </source>
</evidence>
<evidence type="ECO:0000313" key="11">
    <source>
        <dbReference type="Proteomes" id="UP000001460"/>
    </source>
</evidence>
<evidence type="ECO:0000256" key="4">
    <source>
        <dbReference type="ARBA" id="ARBA00022824"/>
    </source>
</evidence>
<protein>
    <recommendedName>
        <fullName evidence="8">GDP-fucose protein O-fucosyltransferase 2</fullName>
    </recommendedName>
</protein>
<sequence length="482" mass="56900">MWFRFGASSLLISLCLIFNVLLYLTTGNLATQEQCTNIYETWSAYMSRVCPSWMQEIVWILYDVKYGEGFYMQKDVFYRMALVVAHLNNMKQTKQYKQNNQTHVLVLPPFCNIAHWSYRTKRRLKWSLFFNIQQWESPTIEYDIFSSLHQPVYTDDLNIKDSSITAIYLSFDWNDKQTKRDYNIERVSLNISDENSTQKYIKCDMSSLKKQYNVRNTNYSGNCNYLLLEEVYCIHFTKILTSETLSIALKNLFHNPIIENKWKVSLHSVIIKFADKILVPWSYELSKYNLLNSLEFSTYIENKAMEYMKLHSLDSQKFIGIHIRRGDFVYFHKDEIPSFRNISLRISELMKELNISKVVISTDAENNDLKKMKTILGSIVDINLHFLGDIPNLTHKEDGLIAAIHQYIILQSNYFVGTKESRFTSSIRWQRIVNGKSLDSSTEYFCSNSEYEAKKYMKYSELVCREHTDRLPVTPISKFNFE</sequence>
<evidence type="ECO:0000256" key="5">
    <source>
        <dbReference type="ARBA" id="ARBA00023253"/>
    </source>
</evidence>
<dbReference type="Pfam" id="PF10250">
    <property type="entry name" value="O-FucT"/>
    <property type="match status" value="1"/>
</dbReference>
<feature type="chain" id="PRO_5002840162" description="GDP-fucose protein O-fucosyltransferase 2" evidence="9">
    <location>
        <begin position="31"/>
        <end position="482"/>
    </location>
</feature>
<evidence type="ECO:0000313" key="10">
    <source>
        <dbReference type="EMBL" id="EEA07847.1"/>
    </source>
</evidence>
<dbReference type="RefSeq" id="XP_002142196.1">
    <property type="nucleotide sequence ID" value="XM_002142160.1"/>
</dbReference>
<dbReference type="GeneID" id="6997356"/>
<dbReference type="EMBL" id="DS989735">
    <property type="protein sequence ID" value="EEA07847.1"/>
    <property type="molecule type" value="Genomic_DNA"/>
</dbReference>
<dbReference type="CDD" id="cd11298">
    <property type="entry name" value="O-FucT-2"/>
    <property type="match status" value="1"/>
</dbReference>
<dbReference type="GO" id="GO:0046922">
    <property type="term" value="F:peptide-O-fucosyltransferase activity"/>
    <property type="evidence" value="ECO:0007669"/>
    <property type="project" value="InterPro"/>
</dbReference>
<comment type="subcellular location">
    <subcellularLocation>
        <location evidence="1">Endoplasmic reticulum</location>
    </subcellularLocation>
</comment>
<dbReference type="Gene3D" id="3.40.50.11350">
    <property type="match status" value="1"/>
</dbReference>
<dbReference type="PANTHER" id="PTHR13398:SF0">
    <property type="entry name" value="GDP-FUCOSE PROTEIN O-FUCOSYLTRANSFERASE 2"/>
    <property type="match status" value="1"/>
</dbReference>
<organism evidence="10 11">
    <name type="scientific">Cryptosporidium muris (strain RN66)</name>
    <dbReference type="NCBI Taxonomy" id="441375"/>
    <lineage>
        <taxon>Eukaryota</taxon>
        <taxon>Sar</taxon>
        <taxon>Alveolata</taxon>
        <taxon>Apicomplexa</taxon>
        <taxon>Conoidasida</taxon>
        <taxon>Coccidia</taxon>
        <taxon>Eucoccidiorida</taxon>
        <taxon>Eimeriorina</taxon>
        <taxon>Cryptosporidiidae</taxon>
        <taxon>Cryptosporidium</taxon>
    </lineage>
</organism>
<accession>B6AI06</accession>
<evidence type="ECO:0000256" key="3">
    <source>
        <dbReference type="ARBA" id="ARBA00022679"/>
    </source>
</evidence>
<keyword evidence="9" id="KW-0732">Signal</keyword>
<dbReference type="GO" id="GO:0005783">
    <property type="term" value="C:endoplasmic reticulum"/>
    <property type="evidence" value="ECO:0007669"/>
    <property type="project" value="UniProtKB-SubCell"/>
</dbReference>
<keyword evidence="10" id="KW-0328">Glycosyltransferase</keyword>
<reference evidence="10" key="1">
    <citation type="submission" date="2008-06" db="EMBL/GenBank/DDBJ databases">
        <authorList>
            <person name="Lorenzi H."/>
            <person name="Inman J."/>
            <person name="Miller J."/>
            <person name="Schobel S."/>
            <person name="Amedeo P."/>
            <person name="Caler E.V."/>
            <person name="da Silva J."/>
        </authorList>
    </citation>
    <scope>NUCLEOTIDE SEQUENCE [LARGE SCALE GENOMIC DNA]</scope>
    <source>
        <strain evidence="10">RN66</strain>
    </source>
</reference>
<dbReference type="Gene3D" id="3.40.50.11340">
    <property type="match status" value="1"/>
</dbReference>
<dbReference type="Proteomes" id="UP000001460">
    <property type="component" value="Unassembled WGS sequence"/>
</dbReference>